<dbReference type="Proteomes" id="UP000004728">
    <property type="component" value="Unassembled WGS sequence"/>
</dbReference>
<feature type="domain" description="TonB-dependent receptor-like beta-barrel" evidence="14">
    <location>
        <begin position="309"/>
        <end position="759"/>
    </location>
</feature>
<evidence type="ECO:0000256" key="3">
    <source>
        <dbReference type="ARBA" id="ARBA00022452"/>
    </source>
</evidence>
<sequence>MWARRLEVARGSARTLLMMTTMLAPLAAHAEAAPAAEPAATGDAAGTVGEILVTAQKRKENLQKVPMSITALSSETLQHLKVQNTEDVIKFLPSVAFTSAGPGNTHLFFRGIASGENFNHSASQPTVGVYLDEQPITTITGELDLHMYDIARVEALAGPQGTLYGSSSEAGTVRIITNQPQIGKLEARVDLTGSTTSHGDPSGTVEGMINLPIGQHAALRIVGWYDRAGGYIDNVERTTYFPTAQISVNNAESVKKNFNDVETWGGRAALKVELGDDWTIQPSIQGQKQLSHGSFAYDKSVGMLETALKFTPYHDDSWIQTGLVVQGKIGSLDLTYAGSYLQRHDDGVSDYSDYSYFYDVYYGQVNHNDAGQVIDPSQYIQAKGERFYLMSHELRLASDQTKPLRFQAGLFMERQEHQISLYYNVNGLAASESVPGAQGSWWLTREKRVDRDYAGFGQISYDILPKLTITGGGRVYNYNNSLVGFAGVSTKSCIGDAVLAGTPCTTIGVVNADGSVSPRKATGTGFLHKLNLEYKFDNNRMAYFTWSRGYRPGGINRQAAAGPYAPDYLTNFELGFKTSWFDNHLRFNGALYWENWKNIQFSYLTSVGGVVMTVVDNAGNATVKGIEYSLEATPVQGLSFKTAGSFNDARLDDNYCKIKGTADCSGSGNYVMAPAGTQLPTTPRFKGTTFVRYDKELPGSLNDWTGHMQASISYQSSSRNDLRSVDYAYLGSRPGFATIDLEIGVASAKWTAELFVKNLTDNQTDLYRYAECAPSTCGGRSYAYVSRPRQVGIHVGRSF</sequence>
<evidence type="ECO:0000256" key="8">
    <source>
        <dbReference type="ARBA" id="ARBA00023077"/>
    </source>
</evidence>
<evidence type="ECO:0000256" key="9">
    <source>
        <dbReference type="ARBA" id="ARBA00023136"/>
    </source>
</evidence>
<evidence type="ECO:0000256" key="12">
    <source>
        <dbReference type="RuleBase" id="RU003357"/>
    </source>
</evidence>
<dbReference type="STRING" id="983920.Y88_3316"/>
<dbReference type="Pfam" id="PF07715">
    <property type="entry name" value="Plug"/>
    <property type="match status" value="1"/>
</dbReference>
<evidence type="ECO:0000256" key="6">
    <source>
        <dbReference type="ARBA" id="ARBA00023004"/>
    </source>
</evidence>
<dbReference type="Gene3D" id="2.40.170.20">
    <property type="entry name" value="TonB-dependent receptor, beta-barrel domain"/>
    <property type="match status" value="1"/>
</dbReference>
<dbReference type="PANTHER" id="PTHR32552">
    <property type="entry name" value="FERRICHROME IRON RECEPTOR-RELATED"/>
    <property type="match status" value="1"/>
</dbReference>
<keyword evidence="8 12" id="KW-0798">TonB box</keyword>
<keyword evidence="10 11" id="KW-0998">Cell outer membrane</keyword>
<dbReference type="GO" id="GO:0009279">
    <property type="term" value="C:cell outer membrane"/>
    <property type="evidence" value="ECO:0007669"/>
    <property type="project" value="UniProtKB-SubCell"/>
</dbReference>
<evidence type="ECO:0000256" key="1">
    <source>
        <dbReference type="ARBA" id="ARBA00004571"/>
    </source>
</evidence>
<keyword evidence="17" id="KW-1185">Reference proteome</keyword>
<comment type="subcellular location">
    <subcellularLocation>
        <location evidence="1 11">Cell outer membrane</location>
        <topology evidence="1 11">Multi-pass membrane protein</topology>
    </subcellularLocation>
</comment>
<proteinExistence type="inferred from homology"/>
<keyword evidence="9 11" id="KW-0472">Membrane</keyword>
<dbReference type="SUPFAM" id="SSF56935">
    <property type="entry name" value="Porins"/>
    <property type="match status" value="1"/>
</dbReference>
<dbReference type="InParanoid" id="F1ZBT8"/>
<feature type="domain" description="TonB-dependent receptor plug" evidence="15">
    <location>
        <begin position="62"/>
        <end position="172"/>
    </location>
</feature>
<keyword evidence="16" id="KW-0675">Receptor</keyword>
<dbReference type="PANTHER" id="PTHR32552:SF81">
    <property type="entry name" value="TONB-DEPENDENT OUTER MEMBRANE RECEPTOR"/>
    <property type="match status" value="1"/>
</dbReference>
<evidence type="ECO:0000256" key="5">
    <source>
        <dbReference type="ARBA" id="ARBA00022692"/>
    </source>
</evidence>
<gene>
    <name evidence="16" type="ORF">Y88_3316</name>
</gene>
<name>F1ZBT8_9SPHN</name>
<evidence type="ECO:0000256" key="7">
    <source>
        <dbReference type="ARBA" id="ARBA00023065"/>
    </source>
</evidence>
<dbReference type="AlphaFoldDB" id="F1ZBT8"/>
<keyword evidence="4" id="KW-0410">Iron transport</keyword>
<dbReference type="GO" id="GO:0006826">
    <property type="term" value="P:iron ion transport"/>
    <property type="evidence" value="ECO:0007669"/>
    <property type="project" value="UniProtKB-KW"/>
</dbReference>
<organism evidence="16 17">
    <name type="scientific">Novosphingobium nitrogenifigens DSM 19370</name>
    <dbReference type="NCBI Taxonomy" id="983920"/>
    <lineage>
        <taxon>Bacteria</taxon>
        <taxon>Pseudomonadati</taxon>
        <taxon>Pseudomonadota</taxon>
        <taxon>Alphaproteobacteria</taxon>
        <taxon>Sphingomonadales</taxon>
        <taxon>Sphingomonadaceae</taxon>
        <taxon>Novosphingobium</taxon>
    </lineage>
</organism>
<evidence type="ECO:0000259" key="15">
    <source>
        <dbReference type="Pfam" id="PF07715"/>
    </source>
</evidence>
<comment type="caution">
    <text evidence="16">The sequence shown here is derived from an EMBL/GenBank/DDBJ whole genome shotgun (WGS) entry which is preliminary data.</text>
</comment>
<evidence type="ECO:0000256" key="4">
    <source>
        <dbReference type="ARBA" id="ARBA00022496"/>
    </source>
</evidence>
<evidence type="ECO:0000313" key="17">
    <source>
        <dbReference type="Proteomes" id="UP000004728"/>
    </source>
</evidence>
<dbReference type="EMBL" id="AEWJ01000051">
    <property type="protein sequence ID" value="EGD57986.1"/>
    <property type="molecule type" value="Genomic_DNA"/>
</dbReference>
<dbReference type="Pfam" id="PF00593">
    <property type="entry name" value="TonB_dep_Rec_b-barrel"/>
    <property type="match status" value="1"/>
</dbReference>
<dbReference type="InterPro" id="IPR012910">
    <property type="entry name" value="Plug_dom"/>
</dbReference>
<evidence type="ECO:0000313" key="16">
    <source>
        <dbReference type="EMBL" id="EGD57986.1"/>
    </source>
</evidence>
<protein>
    <submittedName>
        <fullName evidence="16">TonB-dependent receptor</fullName>
    </submittedName>
</protein>
<feature type="chain" id="PRO_5003274260" evidence="13">
    <location>
        <begin position="31"/>
        <end position="799"/>
    </location>
</feature>
<evidence type="ECO:0000259" key="14">
    <source>
        <dbReference type="Pfam" id="PF00593"/>
    </source>
</evidence>
<dbReference type="InterPro" id="IPR036942">
    <property type="entry name" value="Beta-barrel_TonB_sf"/>
</dbReference>
<feature type="signal peptide" evidence="13">
    <location>
        <begin position="1"/>
        <end position="30"/>
    </location>
</feature>
<evidence type="ECO:0000256" key="11">
    <source>
        <dbReference type="PROSITE-ProRule" id="PRU01360"/>
    </source>
</evidence>
<reference evidence="16 17" key="1">
    <citation type="journal article" date="2012" name="J. Bacteriol.">
        <title>Draft Genome Sequence of Novosphingobium nitrogenifigens Y88T.</title>
        <authorList>
            <person name="Strabala T.J."/>
            <person name="Macdonald L."/>
            <person name="Liu V."/>
            <person name="Smit A.M."/>
        </authorList>
    </citation>
    <scope>NUCLEOTIDE SEQUENCE [LARGE SCALE GENOMIC DNA]</scope>
    <source>
        <strain evidence="16 17">DSM 19370</strain>
    </source>
</reference>
<dbReference type="eggNOG" id="COG4773">
    <property type="taxonomic scope" value="Bacteria"/>
</dbReference>
<evidence type="ECO:0000256" key="10">
    <source>
        <dbReference type="ARBA" id="ARBA00023237"/>
    </source>
</evidence>
<dbReference type="PROSITE" id="PS52016">
    <property type="entry name" value="TONB_DEPENDENT_REC_3"/>
    <property type="match status" value="1"/>
</dbReference>
<keyword evidence="2 11" id="KW-0813">Transport</keyword>
<evidence type="ECO:0000256" key="13">
    <source>
        <dbReference type="SAM" id="SignalP"/>
    </source>
</evidence>
<evidence type="ECO:0000256" key="2">
    <source>
        <dbReference type="ARBA" id="ARBA00022448"/>
    </source>
</evidence>
<keyword evidence="13" id="KW-0732">Signal</keyword>
<dbReference type="InterPro" id="IPR000531">
    <property type="entry name" value="Beta-barrel_TonB"/>
</dbReference>
<keyword evidence="6" id="KW-0408">Iron</keyword>
<keyword evidence="5 11" id="KW-0812">Transmembrane</keyword>
<comment type="similarity">
    <text evidence="11 12">Belongs to the TonB-dependent receptor family.</text>
</comment>
<dbReference type="HOGENOM" id="CLU_008287_15_1_5"/>
<keyword evidence="7" id="KW-0406">Ion transport</keyword>
<accession>F1ZBT8</accession>
<dbReference type="InterPro" id="IPR039426">
    <property type="entry name" value="TonB-dep_rcpt-like"/>
</dbReference>
<keyword evidence="3 11" id="KW-1134">Transmembrane beta strand</keyword>